<evidence type="ECO:0000313" key="2">
    <source>
        <dbReference type="Proteomes" id="UP000887577"/>
    </source>
</evidence>
<keyword evidence="2" id="KW-1185">Reference proteome</keyword>
<protein>
    <submittedName>
        <fullName evidence="3">Uncharacterized protein</fullName>
    </submittedName>
</protein>
<keyword evidence="1" id="KW-0732">Signal</keyword>
<dbReference type="WBParaSite" id="PSU_v2.g9689.t1">
    <property type="protein sequence ID" value="PSU_v2.g9689.t1"/>
    <property type="gene ID" value="PSU_v2.g9689"/>
</dbReference>
<evidence type="ECO:0000313" key="3">
    <source>
        <dbReference type="WBParaSite" id="PSU_v2.g9689.t1"/>
    </source>
</evidence>
<evidence type="ECO:0000256" key="1">
    <source>
        <dbReference type="SAM" id="SignalP"/>
    </source>
</evidence>
<proteinExistence type="predicted"/>
<dbReference type="AlphaFoldDB" id="A0A914ZDE1"/>
<dbReference type="PANTHER" id="PTHR34311:SF6">
    <property type="entry name" value="NEMATODE SPECIFIC PEPTIDE FAMILY"/>
    <property type="match status" value="1"/>
</dbReference>
<sequence length="223" mass="24744">MQKSFGIVIFVALIGFAFCGQYCFQKLTDAQNAFNQALGISSTLNWNNVDSLWNLVQTHYYSDPPYGFRQVCSASKAYKSVLMADYMNCVRVIQLIRNDDFTATNVTLINAMNYMALINSFDFTCGAGFGIYANSADCLSGVFQNSHEALKQCRDNLNYQLLNGSPTMACTYVADSLNCTRTVFRPCGNTADYFGCEYARTPSISLFPSCASVSTNCLITNYQ</sequence>
<name>A0A914ZDE1_9BILA</name>
<feature type="signal peptide" evidence="1">
    <location>
        <begin position="1"/>
        <end position="19"/>
    </location>
</feature>
<dbReference type="PANTHER" id="PTHR34311">
    <property type="entry name" value="PROTEIN CBG21698-RELATED"/>
    <property type="match status" value="1"/>
</dbReference>
<accession>A0A914ZDE1</accession>
<feature type="chain" id="PRO_5036724419" evidence="1">
    <location>
        <begin position="20"/>
        <end position="223"/>
    </location>
</feature>
<dbReference type="Proteomes" id="UP000887577">
    <property type="component" value="Unplaced"/>
</dbReference>
<reference evidence="3" key="1">
    <citation type="submission" date="2022-11" db="UniProtKB">
        <authorList>
            <consortium name="WormBaseParasite"/>
        </authorList>
    </citation>
    <scope>IDENTIFICATION</scope>
</reference>
<organism evidence="2 3">
    <name type="scientific">Panagrolaimus superbus</name>
    <dbReference type="NCBI Taxonomy" id="310955"/>
    <lineage>
        <taxon>Eukaryota</taxon>
        <taxon>Metazoa</taxon>
        <taxon>Ecdysozoa</taxon>
        <taxon>Nematoda</taxon>
        <taxon>Chromadorea</taxon>
        <taxon>Rhabditida</taxon>
        <taxon>Tylenchina</taxon>
        <taxon>Panagrolaimomorpha</taxon>
        <taxon>Panagrolaimoidea</taxon>
        <taxon>Panagrolaimidae</taxon>
        <taxon>Panagrolaimus</taxon>
    </lineage>
</organism>